<dbReference type="Proteomes" id="UP001642406">
    <property type="component" value="Unassembled WGS sequence"/>
</dbReference>
<keyword evidence="1" id="KW-0812">Transmembrane</keyword>
<reference evidence="2 3" key="1">
    <citation type="submission" date="2024-01" db="EMBL/GenBank/DDBJ databases">
        <authorList>
            <person name="Allen C."/>
            <person name="Tagirdzhanova G."/>
        </authorList>
    </citation>
    <scope>NUCLEOTIDE SEQUENCE [LARGE SCALE GENOMIC DNA]</scope>
</reference>
<evidence type="ECO:0000313" key="3">
    <source>
        <dbReference type="Proteomes" id="UP001642406"/>
    </source>
</evidence>
<proteinExistence type="predicted"/>
<feature type="transmembrane region" description="Helical" evidence="1">
    <location>
        <begin position="63"/>
        <end position="88"/>
    </location>
</feature>
<sequence>MADNGNTLKAFMIECAEIMIRDKVNQILAEHEAARQNDAGSKPSLFNLWIDGFLFHLVNTRPIWLISLLLWLKAIVHGLLEMFVYLMVRVRTAEGERQATQEEAREERAFQRQKNLYMLNLAVARAQAAVYIPLKDRSRPEQQEEEDKQYFEAAEANFERLYREPVFFNRRQGAAAEPQNEAGPQDG</sequence>
<evidence type="ECO:0000256" key="1">
    <source>
        <dbReference type="SAM" id="Phobius"/>
    </source>
</evidence>
<keyword evidence="1" id="KW-0472">Membrane</keyword>
<dbReference type="EMBL" id="CAWUHC010000005">
    <property type="protein sequence ID" value="CAK7210718.1"/>
    <property type="molecule type" value="Genomic_DNA"/>
</dbReference>
<organism evidence="2 3">
    <name type="scientific">Sporothrix bragantina</name>
    <dbReference type="NCBI Taxonomy" id="671064"/>
    <lineage>
        <taxon>Eukaryota</taxon>
        <taxon>Fungi</taxon>
        <taxon>Dikarya</taxon>
        <taxon>Ascomycota</taxon>
        <taxon>Pezizomycotina</taxon>
        <taxon>Sordariomycetes</taxon>
        <taxon>Sordariomycetidae</taxon>
        <taxon>Ophiostomatales</taxon>
        <taxon>Ophiostomataceae</taxon>
        <taxon>Sporothrix</taxon>
    </lineage>
</organism>
<evidence type="ECO:0000313" key="2">
    <source>
        <dbReference type="EMBL" id="CAK7210718.1"/>
    </source>
</evidence>
<comment type="caution">
    <text evidence="2">The sequence shown here is derived from an EMBL/GenBank/DDBJ whole genome shotgun (WGS) entry which is preliminary data.</text>
</comment>
<protein>
    <submittedName>
        <fullName evidence="2">Uncharacterized protein</fullName>
    </submittedName>
</protein>
<keyword evidence="3" id="KW-1185">Reference proteome</keyword>
<gene>
    <name evidence="2" type="ORF">SBRCBS47491_000871</name>
</gene>
<keyword evidence="1" id="KW-1133">Transmembrane helix</keyword>
<accession>A0ABP0ATX6</accession>
<name>A0ABP0ATX6_9PEZI</name>